<feature type="compositionally biased region" description="Low complexity" evidence="1">
    <location>
        <begin position="45"/>
        <end position="59"/>
    </location>
</feature>
<evidence type="ECO:0000313" key="2">
    <source>
        <dbReference type="Proteomes" id="UP000887577"/>
    </source>
</evidence>
<protein>
    <submittedName>
        <fullName evidence="3">Uncharacterized protein</fullName>
    </submittedName>
</protein>
<dbReference type="AlphaFoldDB" id="A0A914YG77"/>
<proteinExistence type="predicted"/>
<sequence>MNDFDKEQQNAVSKQDIEMLKAQTRVLTIIVGDDRISHPLAETQSLSSRPPSSHSLHSSENGFYIPKCNKGDLEESMISNVTNCDRTFYK</sequence>
<feature type="region of interest" description="Disordered" evidence="1">
    <location>
        <begin position="41"/>
        <end position="63"/>
    </location>
</feature>
<evidence type="ECO:0000313" key="3">
    <source>
        <dbReference type="WBParaSite" id="PSU_v2.g16343.t1"/>
    </source>
</evidence>
<evidence type="ECO:0000256" key="1">
    <source>
        <dbReference type="SAM" id="MobiDB-lite"/>
    </source>
</evidence>
<accession>A0A914YG77</accession>
<dbReference type="WBParaSite" id="PSU_v2.g16343.t1">
    <property type="protein sequence ID" value="PSU_v2.g16343.t1"/>
    <property type="gene ID" value="PSU_v2.g16343"/>
</dbReference>
<organism evidence="2 3">
    <name type="scientific">Panagrolaimus superbus</name>
    <dbReference type="NCBI Taxonomy" id="310955"/>
    <lineage>
        <taxon>Eukaryota</taxon>
        <taxon>Metazoa</taxon>
        <taxon>Ecdysozoa</taxon>
        <taxon>Nematoda</taxon>
        <taxon>Chromadorea</taxon>
        <taxon>Rhabditida</taxon>
        <taxon>Tylenchina</taxon>
        <taxon>Panagrolaimomorpha</taxon>
        <taxon>Panagrolaimoidea</taxon>
        <taxon>Panagrolaimidae</taxon>
        <taxon>Panagrolaimus</taxon>
    </lineage>
</organism>
<name>A0A914YG77_9BILA</name>
<keyword evidence="2" id="KW-1185">Reference proteome</keyword>
<reference evidence="3" key="1">
    <citation type="submission" date="2022-11" db="UniProtKB">
        <authorList>
            <consortium name="WormBaseParasite"/>
        </authorList>
    </citation>
    <scope>IDENTIFICATION</scope>
</reference>
<dbReference type="Proteomes" id="UP000887577">
    <property type="component" value="Unplaced"/>
</dbReference>